<keyword evidence="11" id="KW-0479">Metal-binding</keyword>
<evidence type="ECO:0000256" key="11">
    <source>
        <dbReference type="RuleBase" id="RU004024"/>
    </source>
</evidence>
<comment type="caution">
    <text evidence="16">The sequence shown here is derived from an EMBL/GenBank/DDBJ whole genome shotgun (WGS) entry which is preliminary data.</text>
</comment>
<dbReference type="SUPFAM" id="SSF49503">
    <property type="entry name" value="Cupredoxins"/>
    <property type="match status" value="1"/>
</dbReference>
<evidence type="ECO:0000256" key="8">
    <source>
        <dbReference type="ARBA" id="ARBA00022989"/>
    </source>
</evidence>
<evidence type="ECO:0000256" key="4">
    <source>
        <dbReference type="ARBA" id="ARBA00022660"/>
    </source>
</evidence>
<comment type="cofactor">
    <cofactor evidence="11">
        <name>Cu cation</name>
        <dbReference type="ChEBI" id="CHEBI:23378"/>
    </cofactor>
    <text evidence="11">Binds a copper A center.</text>
</comment>
<keyword evidence="4 10" id="KW-0679">Respiratory chain</keyword>
<keyword evidence="17" id="KW-1185">Reference proteome</keyword>
<sequence length="320" mass="35775">MTTPTTPREPRSLSFRTVAQLVALLVADAAVSLWVGRQAYLWMPPQASAEAVLVDDLFGFLTTIGSFIFIGVTAALLYSVLFQRADKYDISDGPPVEGNLLVEILWTAIPLGLVIWIATYSYQIYDQMAILGPMEHMNHVPSLGLMPPAEAATLPAVPEQTPIEVHVRQWAWEFHYPDQNIISTELHLPVNERARLKLISEDVLHGFYVPAFRVKQDVIPGSTIDFGFMPIREGRYRLRDSDYSGTYFAANQSTVVVESAEAYQQWLATAAQQPLTEADNRAFREFTKLGDRPISAGWKTVEPAPPPRVNFASSEEDSYE</sequence>
<evidence type="ECO:0000256" key="1">
    <source>
        <dbReference type="ARBA" id="ARBA00004141"/>
    </source>
</evidence>
<evidence type="ECO:0000256" key="9">
    <source>
        <dbReference type="ARBA" id="ARBA00023136"/>
    </source>
</evidence>
<organism evidence="16 17">
    <name type="scientific">Phormidium tenue NIES-30</name>
    <dbReference type="NCBI Taxonomy" id="549789"/>
    <lineage>
        <taxon>Bacteria</taxon>
        <taxon>Bacillati</taxon>
        <taxon>Cyanobacteriota</taxon>
        <taxon>Cyanophyceae</taxon>
        <taxon>Oscillatoriophycideae</taxon>
        <taxon>Oscillatoriales</taxon>
        <taxon>Oscillatoriaceae</taxon>
        <taxon>Phormidium</taxon>
    </lineage>
</organism>
<feature type="transmembrane region" description="Helical" evidence="13">
    <location>
        <begin position="100"/>
        <end position="122"/>
    </location>
</feature>
<dbReference type="InterPro" id="IPR011759">
    <property type="entry name" value="Cyt_c_oxidase_su2_TM_dom"/>
</dbReference>
<evidence type="ECO:0000256" key="5">
    <source>
        <dbReference type="ARBA" id="ARBA00022692"/>
    </source>
</evidence>
<dbReference type="GO" id="GO:0005507">
    <property type="term" value="F:copper ion binding"/>
    <property type="evidence" value="ECO:0007669"/>
    <property type="project" value="InterPro"/>
</dbReference>
<dbReference type="RefSeq" id="WP_073609274.1">
    <property type="nucleotide sequence ID" value="NZ_MRCG01000011.1"/>
</dbReference>
<keyword evidence="3 10" id="KW-0813">Transport</keyword>
<comment type="similarity">
    <text evidence="2 10">Belongs to the cytochrome c oxidase subunit 2 family.</text>
</comment>
<keyword evidence="5 10" id="KW-0812">Transmembrane</keyword>
<evidence type="ECO:0000256" key="3">
    <source>
        <dbReference type="ARBA" id="ARBA00022448"/>
    </source>
</evidence>
<feature type="domain" description="Cytochrome oxidase subunit II transmembrane region profile" evidence="15">
    <location>
        <begin position="35"/>
        <end position="132"/>
    </location>
</feature>
<dbReference type="OrthoDB" id="9781261at2"/>
<dbReference type="Gene3D" id="1.10.287.90">
    <property type="match status" value="1"/>
</dbReference>
<evidence type="ECO:0000313" key="17">
    <source>
        <dbReference type="Proteomes" id="UP000185557"/>
    </source>
</evidence>
<dbReference type="Gene3D" id="2.60.40.420">
    <property type="entry name" value="Cupredoxins - blue copper proteins"/>
    <property type="match status" value="1"/>
</dbReference>
<comment type="catalytic activity">
    <reaction evidence="11">
        <text>4 Fe(II)-[cytochrome c] + O2 + 8 H(+)(in) = 4 Fe(III)-[cytochrome c] + 2 H2O + 4 H(+)(out)</text>
        <dbReference type="Rhea" id="RHEA:11436"/>
        <dbReference type="Rhea" id="RHEA-COMP:10350"/>
        <dbReference type="Rhea" id="RHEA-COMP:14399"/>
        <dbReference type="ChEBI" id="CHEBI:15377"/>
        <dbReference type="ChEBI" id="CHEBI:15378"/>
        <dbReference type="ChEBI" id="CHEBI:15379"/>
        <dbReference type="ChEBI" id="CHEBI:29033"/>
        <dbReference type="ChEBI" id="CHEBI:29034"/>
        <dbReference type="EC" id="7.1.1.9"/>
    </reaction>
</comment>
<dbReference type="EC" id="7.1.1.9" evidence="11"/>
<feature type="region of interest" description="Disordered" evidence="12">
    <location>
        <begin position="297"/>
        <end position="320"/>
    </location>
</feature>
<dbReference type="InterPro" id="IPR002429">
    <property type="entry name" value="CcO_II-like_C"/>
</dbReference>
<dbReference type="Proteomes" id="UP000185557">
    <property type="component" value="Unassembled WGS sequence"/>
</dbReference>
<feature type="domain" description="Cytochrome oxidase subunit II copper A binding" evidence="14">
    <location>
        <begin position="158"/>
        <end position="269"/>
    </location>
</feature>
<dbReference type="InterPro" id="IPR008972">
    <property type="entry name" value="Cupredoxin"/>
</dbReference>
<evidence type="ECO:0000256" key="12">
    <source>
        <dbReference type="SAM" id="MobiDB-lite"/>
    </source>
</evidence>
<dbReference type="PANTHER" id="PTHR22888">
    <property type="entry name" value="CYTOCHROME C OXIDASE, SUBUNIT II"/>
    <property type="match status" value="1"/>
</dbReference>
<evidence type="ECO:0000256" key="13">
    <source>
        <dbReference type="SAM" id="Phobius"/>
    </source>
</evidence>
<keyword evidence="7 10" id="KW-0249">Electron transport</keyword>
<dbReference type="Pfam" id="PF00116">
    <property type="entry name" value="COX2"/>
    <property type="match status" value="1"/>
</dbReference>
<reference evidence="16 17" key="1">
    <citation type="submission" date="2016-11" db="EMBL/GenBank/DDBJ databases">
        <title>Draft Genome Sequences of Nine Cyanobacterial Strains from Diverse Habitats.</title>
        <authorList>
            <person name="Zhu T."/>
            <person name="Hou S."/>
            <person name="Lu X."/>
            <person name="Hess W.R."/>
        </authorList>
    </citation>
    <scope>NUCLEOTIDE SEQUENCE [LARGE SCALE GENOMIC DNA]</scope>
    <source>
        <strain evidence="16 17">NIES-30</strain>
    </source>
</reference>
<evidence type="ECO:0000256" key="2">
    <source>
        <dbReference type="ARBA" id="ARBA00007866"/>
    </source>
</evidence>
<dbReference type="EMBL" id="MRCG01000011">
    <property type="protein sequence ID" value="OKH46848.1"/>
    <property type="molecule type" value="Genomic_DNA"/>
</dbReference>
<dbReference type="InterPro" id="IPR036257">
    <property type="entry name" value="Cyt_c_oxidase_su2_TM_sf"/>
</dbReference>
<keyword evidence="11" id="KW-0186">Copper</keyword>
<feature type="transmembrane region" description="Helical" evidence="13">
    <location>
        <begin position="57"/>
        <end position="80"/>
    </location>
</feature>
<dbReference type="CDD" id="cd13919">
    <property type="entry name" value="CuRO_HCO_II_like_5"/>
    <property type="match status" value="1"/>
</dbReference>
<protein>
    <recommendedName>
        <fullName evidence="11">Cytochrome c oxidase subunit 2</fullName>
        <ecNumber evidence="11">7.1.1.9</ecNumber>
    </recommendedName>
</protein>
<dbReference type="InterPro" id="IPR045187">
    <property type="entry name" value="CcO_II"/>
</dbReference>
<dbReference type="GO" id="GO:0005886">
    <property type="term" value="C:plasma membrane"/>
    <property type="evidence" value="ECO:0007669"/>
    <property type="project" value="UniProtKB-SubCell"/>
</dbReference>
<dbReference type="SUPFAM" id="SSF81464">
    <property type="entry name" value="Cytochrome c oxidase subunit II-like, transmembrane region"/>
    <property type="match status" value="1"/>
</dbReference>
<dbReference type="AlphaFoldDB" id="A0A1U7J3I6"/>
<comment type="function">
    <text evidence="11">Subunits I and II form the functional core of the enzyme complex. Electrons originating in cytochrome c are transferred via heme a and Cu(A) to the binuclear center formed by heme a3 and Cu(B).</text>
</comment>
<evidence type="ECO:0000313" key="16">
    <source>
        <dbReference type="EMBL" id="OKH46848.1"/>
    </source>
</evidence>
<accession>A0A1U7J3I6</accession>
<name>A0A1U7J3I6_9CYAN</name>
<dbReference type="PROSITE" id="PS50857">
    <property type="entry name" value="COX2_CUA"/>
    <property type="match status" value="1"/>
</dbReference>
<keyword evidence="6" id="KW-1278">Translocase</keyword>
<proteinExistence type="inferred from homology"/>
<dbReference type="PROSITE" id="PS50999">
    <property type="entry name" value="COX2_TM"/>
    <property type="match status" value="1"/>
</dbReference>
<dbReference type="STRING" id="549789.NIES30_15195"/>
<comment type="subcellular location">
    <subcellularLocation>
        <location evidence="10">Cell membrane</location>
        <topology evidence="10">Multi-pass membrane protein</topology>
    </subcellularLocation>
    <subcellularLocation>
        <location evidence="1">Membrane</location>
        <topology evidence="1">Multi-pass membrane protein</topology>
    </subcellularLocation>
</comment>
<feature type="transmembrane region" description="Helical" evidence="13">
    <location>
        <begin position="17"/>
        <end position="36"/>
    </location>
</feature>
<dbReference type="PANTHER" id="PTHR22888:SF9">
    <property type="entry name" value="CYTOCHROME C OXIDASE SUBUNIT 2"/>
    <property type="match status" value="1"/>
</dbReference>
<evidence type="ECO:0000256" key="7">
    <source>
        <dbReference type="ARBA" id="ARBA00022982"/>
    </source>
</evidence>
<evidence type="ECO:0000256" key="10">
    <source>
        <dbReference type="RuleBase" id="RU000456"/>
    </source>
</evidence>
<dbReference type="GO" id="GO:0004129">
    <property type="term" value="F:cytochrome-c oxidase activity"/>
    <property type="evidence" value="ECO:0007669"/>
    <property type="project" value="UniProtKB-EC"/>
</dbReference>
<keyword evidence="9 13" id="KW-0472">Membrane</keyword>
<keyword evidence="8 13" id="KW-1133">Transmembrane helix</keyword>
<gene>
    <name evidence="16" type="ORF">NIES30_15195</name>
</gene>
<dbReference type="Pfam" id="PF02790">
    <property type="entry name" value="COX2_TM"/>
    <property type="match status" value="1"/>
</dbReference>
<evidence type="ECO:0000256" key="6">
    <source>
        <dbReference type="ARBA" id="ARBA00022967"/>
    </source>
</evidence>
<evidence type="ECO:0000259" key="15">
    <source>
        <dbReference type="PROSITE" id="PS50999"/>
    </source>
</evidence>
<dbReference type="GO" id="GO:0042773">
    <property type="term" value="P:ATP synthesis coupled electron transport"/>
    <property type="evidence" value="ECO:0007669"/>
    <property type="project" value="TreeGrafter"/>
</dbReference>
<evidence type="ECO:0000259" key="14">
    <source>
        <dbReference type="PROSITE" id="PS50857"/>
    </source>
</evidence>